<geneLocation type="plasmid" evidence="1 2">
    <name>pGABEKP28_1</name>
</geneLocation>
<evidence type="ECO:0000313" key="1">
    <source>
        <dbReference type="EMBL" id="WBG93116.1"/>
    </source>
</evidence>
<name>A0AAJ5QN85_9GAMM</name>
<evidence type="ECO:0000313" key="2">
    <source>
        <dbReference type="Proteomes" id="UP001211544"/>
    </source>
</evidence>
<gene>
    <name evidence="1" type="ORF">N5580_18705</name>
</gene>
<dbReference type="InterPro" id="IPR043733">
    <property type="entry name" value="DUF5677"/>
</dbReference>
<keyword evidence="2" id="KW-1185">Reference proteome</keyword>
<keyword evidence="1" id="KW-0614">Plasmid</keyword>
<dbReference type="Pfam" id="PF18928">
    <property type="entry name" value="DUF5677"/>
    <property type="match status" value="1"/>
</dbReference>
<proteinExistence type="predicted"/>
<dbReference type="AlphaFoldDB" id="A0AAJ5QN85"/>
<dbReference type="RefSeq" id="WP_269950523.1">
    <property type="nucleotide sequence ID" value="NZ_CP104759.1"/>
</dbReference>
<sequence>MIGDAELPKLMKLFYLLVESQNGEKILSGSEWKNDAQVLSVKFFRHVATAQQISAGMSFEFDVGQAFSHIDHSSVAIVVRAAIESYLAFNYVFLNDDENLSIYRHKLWCLAGLTDRSKLSATTPESKYVHAREAEFIKKLYNEIALDPHYQKSNREEKKEIQRGNWKPKGGWHAIINKTDIHQKYFSNVYNHLSGHSHASFISALQIRDARNIEQQEMLAGGVRQILCMVISHFLYSYVKLFPGAKTIMDTNPELTEAADRWYILKEEVAAFYGPVQ</sequence>
<reference evidence="1 2" key="1">
    <citation type="journal article" date="2022" name="J Glob Antimicrob Resist">
        <title>First complete genome of a multidrug resistant strain of the novel human pathogen Kalamiella piersonii (GABEKP28) identified in human saliva.</title>
        <authorList>
            <person name="McDonagh F."/>
            <person name="Singh N.K."/>
            <person name="Venkateswaran K."/>
            <person name="Lonappan A.M."/>
            <person name="Hallahan B."/>
            <person name="Tuohy A."/>
            <person name="Burke L."/>
            <person name="Kovarova A."/>
            <person name="Miliotis G."/>
        </authorList>
    </citation>
    <scope>NUCLEOTIDE SEQUENCE [LARGE SCALE GENOMIC DNA]</scope>
    <source>
        <strain evidence="1 2">GABEKP28</strain>
    </source>
</reference>
<dbReference type="Proteomes" id="UP001211544">
    <property type="component" value="Plasmid pGABEKP28_1"/>
</dbReference>
<dbReference type="KEGG" id="kpie:N5580_18705"/>
<protein>
    <submittedName>
        <fullName evidence="1">DUF5677 domain-containing protein</fullName>
    </submittedName>
</protein>
<organism evidence="1 2">
    <name type="scientific">Pantoea piersonii</name>
    <dbReference type="NCBI Taxonomy" id="2364647"/>
    <lineage>
        <taxon>Bacteria</taxon>
        <taxon>Pseudomonadati</taxon>
        <taxon>Pseudomonadota</taxon>
        <taxon>Gammaproteobacteria</taxon>
        <taxon>Enterobacterales</taxon>
        <taxon>Erwiniaceae</taxon>
        <taxon>Pantoea</taxon>
    </lineage>
</organism>
<accession>A0AAJ5QN85</accession>
<dbReference type="EMBL" id="CP104759">
    <property type="protein sequence ID" value="WBG93116.1"/>
    <property type="molecule type" value="Genomic_DNA"/>
</dbReference>